<proteinExistence type="predicted"/>
<reference evidence="1" key="1">
    <citation type="submission" date="2020-05" db="EMBL/GenBank/DDBJ databases">
        <title>Large-scale comparative analyses of tick genomes elucidate their genetic diversity and vector capacities.</title>
        <authorList>
            <person name="Jia N."/>
            <person name="Wang J."/>
            <person name="Shi W."/>
            <person name="Du L."/>
            <person name="Sun Y."/>
            <person name="Zhan W."/>
            <person name="Jiang J."/>
            <person name="Wang Q."/>
            <person name="Zhang B."/>
            <person name="Ji P."/>
            <person name="Sakyi L.B."/>
            <person name="Cui X."/>
            <person name="Yuan T."/>
            <person name="Jiang B."/>
            <person name="Yang W."/>
            <person name="Lam T.T.-Y."/>
            <person name="Chang Q."/>
            <person name="Ding S."/>
            <person name="Wang X."/>
            <person name="Zhu J."/>
            <person name="Ruan X."/>
            <person name="Zhao L."/>
            <person name="Wei J."/>
            <person name="Que T."/>
            <person name="Du C."/>
            <person name="Cheng J."/>
            <person name="Dai P."/>
            <person name="Han X."/>
            <person name="Huang E."/>
            <person name="Gao Y."/>
            <person name="Liu J."/>
            <person name="Shao H."/>
            <person name="Ye R."/>
            <person name="Li L."/>
            <person name="Wei W."/>
            <person name="Wang X."/>
            <person name="Wang C."/>
            <person name="Yang T."/>
            <person name="Huo Q."/>
            <person name="Li W."/>
            <person name="Guo W."/>
            <person name="Chen H."/>
            <person name="Zhou L."/>
            <person name="Ni X."/>
            <person name="Tian J."/>
            <person name="Zhou Y."/>
            <person name="Sheng Y."/>
            <person name="Liu T."/>
            <person name="Pan Y."/>
            <person name="Xia L."/>
            <person name="Li J."/>
            <person name="Zhao F."/>
            <person name="Cao W."/>
        </authorList>
    </citation>
    <scope>NUCLEOTIDE SEQUENCE</scope>
    <source>
        <strain evidence="1">Dsil-2018</strain>
    </source>
</reference>
<dbReference type="Proteomes" id="UP000821865">
    <property type="component" value="Chromosome 7"/>
</dbReference>
<comment type="caution">
    <text evidence="1">The sequence shown here is derived from an EMBL/GenBank/DDBJ whole genome shotgun (WGS) entry which is preliminary data.</text>
</comment>
<gene>
    <name evidence="1" type="ORF">HPB49_018979</name>
</gene>
<evidence type="ECO:0000313" key="1">
    <source>
        <dbReference type="EMBL" id="KAH7941960.1"/>
    </source>
</evidence>
<protein>
    <submittedName>
        <fullName evidence="1">Uncharacterized protein</fullName>
    </submittedName>
</protein>
<keyword evidence="2" id="KW-1185">Reference proteome</keyword>
<evidence type="ECO:0000313" key="2">
    <source>
        <dbReference type="Proteomes" id="UP000821865"/>
    </source>
</evidence>
<dbReference type="EMBL" id="CM023476">
    <property type="protein sequence ID" value="KAH7941960.1"/>
    <property type="molecule type" value="Genomic_DNA"/>
</dbReference>
<name>A0ACB8CGU7_DERSI</name>
<organism evidence="1 2">
    <name type="scientific">Dermacentor silvarum</name>
    <name type="common">Tick</name>
    <dbReference type="NCBI Taxonomy" id="543639"/>
    <lineage>
        <taxon>Eukaryota</taxon>
        <taxon>Metazoa</taxon>
        <taxon>Ecdysozoa</taxon>
        <taxon>Arthropoda</taxon>
        <taxon>Chelicerata</taxon>
        <taxon>Arachnida</taxon>
        <taxon>Acari</taxon>
        <taxon>Parasitiformes</taxon>
        <taxon>Ixodida</taxon>
        <taxon>Ixodoidea</taxon>
        <taxon>Ixodidae</taxon>
        <taxon>Rhipicephalinae</taxon>
        <taxon>Dermacentor</taxon>
    </lineage>
</organism>
<sequence>MTSPSGFPRRCSLTIFCAVLTGAERNGEDRLKQGRQPAAADDRASRTKTGSDSSPPVRGAQRDLASQTFGQIGAPVTGRWECSNRACRSLTPTTLQFTSLDSCLVSCVHVGNGRPQRRCYEGALFATCSWQDAAETWWHFDGSVCAPWNFPLGNCPLQDGRVFRSLRECDAACVHRERDDSDEQRRWDAPDAGTCAPRQIRHPYFADMHADGPARCVVASSGDLITRRCLVGPNRFDSMASCKRACL</sequence>
<accession>A0ACB8CGU7</accession>